<proteinExistence type="predicted"/>
<accession>A0A9P4MEF4</accession>
<gene>
    <name evidence="2" type="ORF">NA57DRAFT_51239</name>
</gene>
<evidence type="ECO:0000256" key="1">
    <source>
        <dbReference type="SAM" id="MobiDB-lite"/>
    </source>
</evidence>
<feature type="compositionally biased region" description="Basic and acidic residues" evidence="1">
    <location>
        <begin position="372"/>
        <end position="386"/>
    </location>
</feature>
<feature type="compositionally biased region" description="Pro residues" evidence="1">
    <location>
        <begin position="7"/>
        <end position="21"/>
    </location>
</feature>
<dbReference type="Proteomes" id="UP000799772">
    <property type="component" value="Unassembled WGS sequence"/>
</dbReference>
<feature type="region of interest" description="Disordered" evidence="1">
    <location>
        <begin position="1"/>
        <end position="64"/>
    </location>
</feature>
<evidence type="ECO:0000313" key="3">
    <source>
        <dbReference type="Proteomes" id="UP000799772"/>
    </source>
</evidence>
<feature type="compositionally biased region" description="Basic and acidic residues" evidence="1">
    <location>
        <begin position="325"/>
        <end position="341"/>
    </location>
</feature>
<dbReference type="EMBL" id="ML978121">
    <property type="protein sequence ID" value="KAF2104412.1"/>
    <property type="molecule type" value="Genomic_DNA"/>
</dbReference>
<feature type="region of interest" description="Disordered" evidence="1">
    <location>
        <begin position="520"/>
        <end position="574"/>
    </location>
</feature>
<feature type="compositionally biased region" description="Basic and acidic residues" evidence="1">
    <location>
        <begin position="495"/>
        <end position="505"/>
    </location>
</feature>
<feature type="compositionally biased region" description="Gly residues" evidence="1">
    <location>
        <begin position="49"/>
        <end position="60"/>
    </location>
</feature>
<feature type="compositionally biased region" description="Polar residues" evidence="1">
    <location>
        <begin position="203"/>
        <end position="214"/>
    </location>
</feature>
<reference evidence="2" key="1">
    <citation type="journal article" date="2020" name="Stud. Mycol.">
        <title>101 Dothideomycetes genomes: a test case for predicting lifestyles and emergence of pathogens.</title>
        <authorList>
            <person name="Haridas S."/>
            <person name="Albert R."/>
            <person name="Binder M."/>
            <person name="Bloem J."/>
            <person name="Labutti K."/>
            <person name="Salamov A."/>
            <person name="Andreopoulos B."/>
            <person name="Baker S."/>
            <person name="Barry K."/>
            <person name="Bills G."/>
            <person name="Bluhm B."/>
            <person name="Cannon C."/>
            <person name="Castanera R."/>
            <person name="Culley D."/>
            <person name="Daum C."/>
            <person name="Ezra D."/>
            <person name="Gonzalez J."/>
            <person name="Henrissat B."/>
            <person name="Kuo A."/>
            <person name="Liang C."/>
            <person name="Lipzen A."/>
            <person name="Lutzoni F."/>
            <person name="Magnuson J."/>
            <person name="Mondo S."/>
            <person name="Nolan M."/>
            <person name="Ohm R."/>
            <person name="Pangilinan J."/>
            <person name="Park H.-J."/>
            <person name="Ramirez L."/>
            <person name="Alfaro M."/>
            <person name="Sun H."/>
            <person name="Tritt A."/>
            <person name="Yoshinaga Y."/>
            <person name="Zwiers L.-H."/>
            <person name="Turgeon B."/>
            <person name="Goodwin S."/>
            <person name="Spatafora J."/>
            <person name="Crous P."/>
            <person name="Grigoriev I."/>
        </authorList>
    </citation>
    <scope>NUCLEOTIDE SEQUENCE</scope>
    <source>
        <strain evidence="2">CBS 133067</strain>
    </source>
</reference>
<sequence length="574" mass="64674">MAGAQNMPPPPGGPPPPPPHALPMHAGGPGPMPGQQQHGPQGNMQHAGGMHGGAQFGGGNKDNQREKTPIEIYRFFKIRKPTAREVGGRVRPSWNMATCEEVHSMSSTQIKEEVQKLRGKTPRSAVDEYNSLESINMQGNVDKLLKGQRTEEPDPKFEWHIAAIEKVERQLPQYNRGMKAQTEIGLLRIYIKRALKAEYVTNANKPDNKSSGIGQANLGGAAGGPRPGPGNQFASNGLPGGPGGFQPGPPGGPPIINGVPGQGINPPPVTVTVNQAGRNNKNKGKDKRNGRGRRRSRSGDNSPSESESESDSDRSSNSNTRRHRKDDEIEKIRDAFDDIGERLQNLGKRNNRRRGSSPSDFRRPPMGANRHPSHDRERPRRPEWVRRKGQSSPQKYKVKEKVRYDWDESDTAVNGNSTSYVSDWIGGQSTFSRPPSDSTNFTPPPSPPLHHRRSPEFNAPPWRYREHRKPPRNNYPSPPRSPGHMDDQYYNGGMRHNDYPRRPSNMERRQTYPQYAEDFSDHYQNPHYDGGRRNTFGAHEHMRSNNRPERFRNRDTYRNNGNRYRNDRNYPGWD</sequence>
<feature type="region of interest" description="Disordered" evidence="1">
    <location>
        <begin position="203"/>
        <end position="505"/>
    </location>
</feature>
<feature type="compositionally biased region" description="Low complexity" evidence="1">
    <location>
        <begin position="33"/>
        <end position="48"/>
    </location>
</feature>
<feature type="compositionally biased region" description="Polar residues" evidence="1">
    <location>
        <begin position="411"/>
        <end position="433"/>
    </location>
</feature>
<name>A0A9P4MEF4_9PEZI</name>
<comment type="caution">
    <text evidence="2">The sequence shown here is derived from an EMBL/GenBank/DDBJ whole genome shotgun (WGS) entry which is preliminary data.</text>
</comment>
<feature type="compositionally biased region" description="Low complexity" evidence="1">
    <location>
        <begin position="254"/>
        <end position="264"/>
    </location>
</feature>
<keyword evidence="3" id="KW-1185">Reference proteome</keyword>
<dbReference type="AlphaFoldDB" id="A0A9P4MEF4"/>
<evidence type="ECO:0000313" key="2">
    <source>
        <dbReference type="EMBL" id="KAF2104412.1"/>
    </source>
</evidence>
<organism evidence="2 3">
    <name type="scientific">Rhizodiscina lignyota</name>
    <dbReference type="NCBI Taxonomy" id="1504668"/>
    <lineage>
        <taxon>Eukaryota</taxon>
        <taxon>Fungi</taxon>
        <taxon>Dikarya</taxon>
        <taxon>Ascomycota</taxon>
        <taxon>Pezizomycotina</taxon>
        <taxon>Dothideomycetes</taxon>
        <taxon>Pleosporomycetidae</taxon>
        <taxon>Aulographales</taxon>
        <taxon>Rhizodiscinaceae</taxon>
        <taxon>Rhizodiscina</taxon>
    </lineage>
</organism>
<feature type="compositionally biased region" description="Basic and acidic residues" evidence="1">
    <location>
        <begin position="538"/>
        <end position="557"/>
    </location>
</feature>
<protein>
    <submittedName>
        <fullName evidence="2">Uncharacterized protein</fullName>
    </submittedName>
</protein>
<feature type="compositionally biased region" description="Basic residues" evidence="1">
    <location>
        <begin position="280"/>
        <end position="296"/>
    </location>
</feature>
<feature type="compositionally biased region" description="Basic and acidic residues" evidence="1">
    <location>
        <begin position="397"/>
        <end position="406"/>
    </location>
</feature>